<dbReference type="PROSITE" id="PS00022">
    <property type="entry name" value="EGF_1"/>
    <property type="match status" value="1"/>
</dbReference>
<reference evidence="6" key="1">
    <citation type="submission" date="2011-07" db="EMBL/GenBank/DDBJ databases">
        <authorList>
            <consortium name="Caenorhabditis brenneri Sequencing and Analysis Consortium"/>
            <person name="Wilson R.K."/>
        </authorList>
    </citation>
    <scope>NUCLEOTIDE SEQUENCE [LARGE SCALE GENOMIC DNA]</scope>
    <source>
        <strain evidence="6">PB2801</strain>
    </source>
</reference>
<keyword evidence="6" id="KW-1185">Reference proteome</keyword>
<feature type="compositionally biased region" description="Low complexity" evidence="2">
    <location>
        <begin position="258"/>
        <end position="349"/>
    </location>
</feature>
<feature type="compositionally biased region" description="Low complexity" evidence="2">
    <location>
        <begin position="1"/>
        <end position="243"/>
    </location>
</feature>
<dbReference type="EMBL" id="GL379806">
    <property type="protein sequence ID" value="EGT40973.1"/>
    <property type="molecule type" value="Genomic_DNA"/>
</dbReference>
<sequence>MRNPVSSSTISTTRSSSPVQSSEPMTLSTTRSSSPVQSSEPMTLSTTRSSSPVQSSEPMTLSTTRSSSPVQSSEPMTLSTTRSSSPVQSSEPMTLSTTRSSSPVQSSEPMTLSTTRSSSPVQSSEPMTLSTTRSSSPVQSSEPMTLSTTRSSSPVQSSEPMTLSTTRSSSPVQSSEPMTLSTTRSSSPVQSSEPMTLSSTRSSSPVQSSEPMTLSTTRSSSPVQSSEPMTLSTTRSSSPVQSSEPMTLSTTRSSLPDTSPKTPIESTSKSSTTSGSLSTSSSGFYTTSSTQTTTPMSSKTSSTVSNAHTTIISSSSKKTVTSTKSTGTSSSIHTTTTSTPSRSQSQTVSKPSVTSAQSSTRKTSPSSKSTGTSRSTPTTTTDPKCSRQCPDGYLVGTSSCFLLVPESQKISSYQGALSHCKTTELQTLASMDKIRDNADIKLIQESAGLKGLDLFYANGIGGHMERFEKLATVYSIYSQSLTSSPTVRTVGISETFSNISALCVLPQYCNKNECDVEKLFLAYNYYTSFKTSAGTLQPKGTGRVTCLYGNQKTTTVTCNSLGAIYPNPTNIDCQEGLKERSLKDTTNETVSSCKVCYGRGTKECQEVLKENGDVEGYRCVCREPYYMNRCWKTVNNCTSTTCGPNGVCHSEIGQVICTCNWGYSGERCEKSLRDEFFKDFGYSSVTGATITVGEMLLKLAKICVLGYSLSSAQGSDPQDTHQRLRTFCTVAAGFIMTMWSNPTVFGITQSACRFYFIALHFFYMLGMMQWVFEGWNVNQVLRGVHLNEWEVDFHGNRPWGVRLAARMVLSAVGIAVYLLITFQTGWYKLAASWTCVGVICQANLSVWLPMFALVGGMILFAAAILESSTLIYWRRPLLAYKIDMKIERDLGFVQGQRVNKCRDNANLSFIGLVLLAIQWIMVVISSDYRDDIIFGFCAVASGGVYSLFCSYQEIWTNPEERGKYLQLMQRYWPQRWAPDYNRDTTWTFAEVREHFALPKAEREAVYESFLSRNQKLMMHHRWDLRMNHFLAQDHKMSVNDALIKVFTEEMNRLKANRGTVAQKKAIQQTYGVYMDSIPHTTPREAGRLKGRLELVTLAAEDDQNIMGVKIARFFIVPRFHTFEPEIPEKGDSKLNIRNRNHKRKLMETLEADIYQLARDEALAQTTFINSAIHFMNYGNKVVR</sequence>
<evidence type="ECO:0000256" key="3">
    <source>
        <dbReference type="SAM" id="Phobius"/>
    </source>
</evidence>
<dbReference type="Gene3D" id="2.10.25.10">
    <property type="entry name" value="Laminin"/>
    <property type="match status" value="1"/>
</dbReference>
<keyword evidence="3" id="KW-0472">Membrane</keyword>
<dbReference type="PANTHER" id="PTHR45734">
    <property type="entry name" value="TENSIN"/>
    <property type="match status" value="1"/>
</dbReference>
<dbReference type="HOGENOM" id="CLU_004352_1_0_1"/>
<feature type="transmembrane region" description="Helical" evidence="3">
    <location>
        <begin position="932"/>
        <end position="951"/>
    </location>
</feature>
<name>G0MQD8_CAEBE</name>
<feature type="transmembrane region" description="Helical" evidence="3">
    <location>
        <begin position="754"/>
        <end position="772"/>
    </location>
</feature>
<feature type="domain" description="EGF-like" evidence="4">
    <location>
        <begin position="633"/>
        <end position="669"/>
    </location>
</feature>
<feature type="disulfide bond" evidence="1">
    <location>
        <begin position="659"/>
        <end position="668"/>
    </location>
</feature>
<dbReference type="eggNOG" id="ENOG502SEXN">
    <property type="taxonomic scope" value="Eukaryota"/>
</dbReference>
<feature type="transmembrane region" description="Helical" evidence="3">
    <location>
        <begin position="803"/>
        <end position="826"/>
    </location>
</feature>
<comment type="caution">
    <text evidence="1">Lacks conserved residue(s) required for the propagation of feature annotation.</text>
</comment>
<dbReference type="STRING" id="135651.G0MQD8"/>
<dbReference type="Proteomes" id="UP000008068">
    <property type="component" value="Unassembled WGS sequence"/>
</dbReference>
<feature type="region of interest" description="Disordered" evidence="2">
    <location>
        <begin position="1"/>
        <end position="387"/>
    </location>
</feature>
<feature type="transmembrane region" description="Helical" evidence="3">
    <location>
        <begin position="907"/>
        <end position="926"/>
    </location>
</feature>
<evidence type="ECO:0000313" key="6">
    <source>
        <dbReference type="Proteomes" id="UP000008068"/>
    </source>
</evidence>
<dbReference type="CDD" id="cd00054">
    <property type="entry name" value="EGF_CA"/>
    <property type="match status" value="1"/>
</dbReference>
<dbReference type="InterPro" id="IPR051484">
    <property type="entry name" value="Tensin_PTEN_phosphatase"/>
</dbReference>
<dbReference type="PROSITE" id="PS01186">
    <property type="entry name" value="EGF_2"/>
    <property type="match status" value="1"/>
</dbReference>
<feature type="compositionally biased region" description="Polar residues" evidence="2">
    <location>
        <begin position="244"/>
        <end position="257"/>
    </location>
</feature>
<feature type="compositionally biased region" description="Low complexity" evidence="2">
    <location>
        <begin position="358"/>
        <end position="387"/>
    </location>
</feature>
<dbReference type="PROSITE" id="PS50026">
    <property type="entry name" value="EGF_3"/>
    <property type="match status" value="1"/>
</dbReference>
<dbReference type="InParanoid" id="G0MQD8"/>
<proteinExistence type="predicted"/>
<dbReference type="FunCoup" id="G0MQD8">
    <property type="interactions" value="215"/>
</dbReference>
<dbReference type="InterPro" id="IPR000742">
    <property type="entry name" value="EGF"/>
</dbReference>
<keyword evidence="3" id="KW-0812">Transmembrane</keyword>
<evidence type="ECO:0000256" key="2">
    <source>
        <dbReference type="SAM" id="MobiDB-lite"/>
    </source>
</evidence>
<protein>
    <recommendedName>
        <fullName evidence="4">EGF-like domain-containing protein</fullName>
    </recommendedName>
</protein>
<dbReference type="PANTHER" id="PTHR45734:SF10">
    <property type="entry name" value="BLISTERY, ISOFORM A"/>
    <property type="match status" value="1"/>
</dbReference>
<dbReference type="AlphaFoldDB" id="G0MQD8"/>
<evidence type="ECO:0000313" key="5">
    <source>
        <dbReference type="EMBL" id="EGT40973.1"/>
    </source>
</evidence>
<evidence type="ECO:0000256" key="1">
    <source>
        <dbReference type="PROSITE-ProRule" id="PRU00076"/>
    </source>
</evidence>
<keyword evidence="1" id="KW-0245">EGF-like domain</keyword>
<organism evidence="6">
    <name type="scientific">Caenorhabditis brenneri</name>
    <name type="common">Nematode worm</name>
    <dbReference type="NCBI Taxonomy" id="135651"/>
    <lineage>
        <taxon>Eukaryota</taxon>
        <taxon>Metazoa</taxon>
        <taxon>Ecdysozoa</taxon>
        <taxon>Nematoda</taxon>
        <taxon>Chromadorea</taxon>
        <taxon>Rhabditida</taxon>
        <taxon>Rhabditina</taxon>
        <taxon>Rhabditomorpha</taxon>
        <taxon>Rhabditoidea</taxon>
        <taxon>Rhabditidae</taxon>
        <taxon>Peloderinae</taxon>
        <taxon>Caenorhabditis</taxon>
    </lineage>
</organism>
<keyword evidence="1" id="KW-1015">Disulfide bond</keyword>
<evidence type="ECO:0000259" key="4">
    <source>
        <dbReference type="PROSITE" id="PS50026"/>
    </source>
</evidence>
<gene>
    <name evidence="5" type="ORF">CAEBREN_32779</name>
</gene>
<dbReference type="GO" id="GO:0005925">
    <property type="term" value="C:focal adhesion"/>
    <property type="evidence" value="ECO:0007669"/>
    <property type="project" value="TreeGrafter"/>
</dbReference>
<dbReference type="SUPFAM" id="SSF57196">
    <property type="entry name" value="EGF/Laminin"/>
    <property type="match status" value="1"/>
</dbReference>
<feature type="transmembrane region" description="Helical" evidence="3">
    <location>
        <begin position="846"/>
        <end position="865"/>
    </location>
</feature>
<keyword evidence="3" id="KW-1133">Transmembrane helix</keyword>
<accession>G0MQD8</accession>
<dbReference type="OrthoDB" id="5845450at2759"/>